<keyword evidence="2" id="KW-1133">Transmembrane helix</keyword>
<dbReference type="OrthoDB" id="6199153at2"/>
<feature type="coiled-coil region" evidence="1">
    <location>
        <begin position="206"/>
        <end position="248"/>
    </location>
</feature>
<dbReference type="STRING" id="1122252.SAMN05660443_0156"/>
<dbReference type="EMBL" id="FOLH01000001">
    <property type="protein sequence ID" value="SFB79237.1"/>
    <property type="molecule type" value="Genomic_DNA"/>
</dbReference>
<protein>
    <recommendedName>
        <fullName evidence="5">DNA repair protein</fullName>
    </recommendedName>
</protein>
<dbReference type="Proteomes" id="UP000199058">
    <property type="component" value="Unassembled WGS sequence"/>
</dbReference>
<sequence>MVIVLVLVGIFIVAIGLMLFVFAHQQNEKKKIEIQRRIRILADRGRQIQILLDEIPAHYLSQDFRIFLATQWMELLQEQQELGQKDNRIKSEMESAQQRMESIRSNAAQPEPVGDIKIANGIRRNLKQLNKVVVNLYQEKKVPHRMAQTYLNEIKQGFTQTLVEVFKSSARKAEVEGNLRIAVVHYKRIMSELNRNNPNGIHNQTLLECRETIQNLEEKIALEAESGNNELAESVDELIEEADSWKKKQLYDD</sequence>
<evidence type="ECO:0008006" key="5">
    <source>
        <dbReference type="Google" id="ProtNLM"/>
    </source>
</evidence>
<dbReference type="AlphaFoldDB" id="A0A1I1DWN9"/>
<reference evidence="3 4" key="1">
    <citation type="submission" date="2016-10" db="EMBL/GenBank/DDBJ databases">
        <authorList>
            <person name="de Groot N.N."/>
        </authorList>
    </citation>
    <scope>NUCLEOTIDE SEQUENCE [LARGE SCALE GENOMIC DNA]</scope>
    <source>
        <strain evidence="3 4">DSM 18438</strain>
    </source>
</reference>
<keyword evidence="2" id="KW-0812">Transmembrane</keyword>
<name>A0A1I1DWN9_9GAMM</name>
<evidence type="ECO:0000313" key="4">
    <source>
        <dbReference type="Proteomes" id="UP000199058"/>
    </source>
</evidence>
<evidence type="ECO:0000313" key="3">
    <source>
        <dbReference type="EMBL" id="SFB79237.1"/>
    </source>
</evidence>
<evidence type="ECO:0000256" key="2">
    <source>
        <dbReference type="SAM" id="Phobius"/>
    </source>
</evidence>
<keyword evidence="1" id="KW-0175">Coiled coil</keyword>
<gene>
    <name evidence="3" type="ORF">SAMN05660443_0156</name>
</gene>
<evidence type="ECO:0000256" key="1">
    <source>
        <dbReference type="SAM" id="Coils"/>
    </source>
</evidence>
<keyword evidence="4" id="KW-1185">Reference proteome</keyword>
<accession>A0A1I1DWN9</accession>
<dbReference type="RefSeq" id="WP_091957761.1">
    <property type="nucleotide sequence ID" value="NZ_FOLH01000001.1"/>
</dbReference>
<proteinExistence type="predicted"/>
<organism evidence="3 4">
    <name type="scientific">Marinospirillum celere</name>
    <dbReference type="NCBI Taxonomy" id="1122252"/>
    <lineage>
        <taxon>Bacteria</taxon>
        <taxon>Pseudomonadati</taxon>
        <taxon>Pseudomonadota</taxon>
        <taxon>Gammaproteobacteria</taxon>
        <taxon>Oceanospirillales</taxon>
        <taxon>Oceanospirillaceae</taxon>
        <taxon>Marinospirillum</taxon>
    </lineage>
</organism>
<feature type="coiled-coil region" evidence="1">
    <location>
        <begin position="86"/>
        <end position="139"/>
    </location>
</feature>
<keyword evidence="2" id="KW-0472">Membrane</keyword>
<feature type="transmembrane region" description="Helical" evidence="2">
    <location>
        <begin position="6"/>
        <end position="23"/>
    </location>
</feature>